<reference evidence="5" key="1">
    <citation type="journal article" date="2019" name="Int. J. Syst. Evol. Microbiol.">
        <title>The Global Catalogue of Microorganisms (GCM) 10K type strain sequencing project: providing services to taxonomists for standard genome sequencing and annotation.</title>
        <authorList>
            <consortium name="The Broad Institute Genomics Platform"/>
            <consortium name="The Broad Institute Genome Sequencing Center for Infectious Disease"/>
            <person name="Wu L."/>
            <person name="Ma J."/>
        </authorList>
    </citation>
    <scope>NUCLEOTIDE SEQUENCE [LARGE SCALE GENOMIC DNA]</scope>
    <source>
        <strain evidence="5">CCUG 57942</strain>
    </source>
</reference>
<accession>A0ABW4Z885</accession>
<feature type="transmembrane region" description="Helical" evidence="1">
    <location>
        <begin position="472"/>
        <end position="493"/>
    </location>
</feature>
<dbReference type="Pfam" id="PF14400">
    <property type="entry name" value="Transglut_i_TM"/>
    <property type="match status" value="1"/>
</dbReference>
<dbReference type="Pfam" id="PF14402">
    <property type="entry name" value="7TM_transglut"/>
    <property type="match status" value="1"/>
</dbReference>
<dbReference type="InterPro" id="IPR025840">
    <property type="entry name" value="7TM_transglut"/>
</dbReference>
<keyword evidence="1" id="KW-1133">Transmembrane helix</keyword>
<evidence type="ECO:0000256" key="1">
    <source>
        <dbReference type="SAM" id="Phobius"/>
    </source>
</evidence>
<keyword evidence="1" id="KW-0472">Membrane</keyword>
<organism evidence="4 5">
    <name type="scientific">Rubritalea tangerina</name>
    <dbReference type="NCBI Taxonomy" id="430798"/>
    <lineage>
        <taxon>Bacteria</taxon>
        <taxon>Pseudomonadati</taxon>
        <taxon>Verrucomicrobiota</taxon>
        <taxon>Verrucomicrobiia</taxon>
        <taxon>Verrucomicrobiales</taxon>
        <taxon>Rubritaleaceae</taxon>
        <taxon>Rubritalea</taxon>
    </lineage>
</organism>
<sequence>MKAGVQLRVVIICLSLIGVGLALFKHLSVGYPFFPREKSAVWTIEAKINFEAKGEAVKVRFAVPGEQRLYGVLEESGASSDYGFIPAVPPEDGNSVYRTVTWAKEKAEGPQELYYRVNIFSRTVEERMRGEFEVVELDPAYTDGPVAVAADEVIATARKYSADMPSFTSKLNETLASDTNQNVQTLMAGKGSDLARTRVLLNLLLKAGYEAHLVRYIELGESASRVPLKSAVFVRHEGDRLLSEVGEIRPVDTERVLAWQRGGPALVELQGGKNAKVSFSVMEQQLPSEFVQQQSAMRSDKGLVDFSLLSLSIEQQNAYRLLLMIPFGALVVVVMRNIIGVKTSGTFMPILLAMAFLKTDLLPGICLFVVVVSSGLVVRSYLSKLDLLLVPRISAVVVVVIGIMVSFGILGSKFEVGLVQSVTLFPTIILAWTVERLSILWEEDGAREVAVQTGGSLIVALMAYAVMGNGMLRYQVFIFPEILLVVLAVILALGQYAGYRVSELIRFAPFFDRQKGGEA</sequence>
<gene>
    <name evidence="4" type="ORF">ACFSW8_02465</name>
</gene>
<dbReference type="EMBL" id="JBHUJB010000011">
    <property type="protein sequence ID" value="MFD2157756.1"/>
    <property type="molecule type" value="Genomic_DNA"/>
</dbReference>
<evidence type="ECO:0000313" key="5">
    <source>
        <dbReference type="Proteomes" id="UP001597389"/>
    </source>
</evidence>
<keyword evidence="1" id="KW-0812">Transmembrane</keyword>
<feature type="domain" description="7 transmembrane helices usually fused to an inactive transglutaminase" evidence="3">
    <location>
        <begin position="266"/>
        <end position="510"/>
    </location>
</feature>
<feature type="transmembrane region" description="Helical" evidence="1">
    <location>
        <begin position="361"/>
        <end position="382"/>
    </location>
</feature>
<protein>
    <submittedName>
        <fullName evidence="4">Inactive transglutaminase family protein</fullName>
    </submittedName>
</protein>
<feature type="transmembrane region" description="Helical" evidence="1">
    <location>
        <begin position="446"/>
        <end position="466"/>
    </location>
</feature>
<feature type="domain" description="Inactive transglutaminase fused to 7 transmembrane helices" evidence="2">
    <location>
        <begin position="24"/>
        <end position="188"/>
    </location>
</feature>
<feature type="transmembrane region" description="Helical" evidence="1">
    <location>
        <begin position="389"/>
        <end position="410"/>
    </location>
</feature>
<feature type="transmembrane region" description="Helical" evidence="1">
    <location>
        <begin position="6"/>
        <end position="24"/>
    </location>
</feature>
<evidence type="ECO:0000259" key="2">
    <source>
        <dbReference type="Pfam" id="PF14400"/>
    </source>
</evidence>
<dbReference type="Proteomes" id="UP001597389">
    <property type="component" value="Unassembled WGS sequence"/>
</dbReference>
<proteinExistence type="predicted"/>
<feature type="transmembrane region" description="Helical" evidence="1">
    <location>
        <begin position="416"/>
        <end position="434"/>
    </location>
</feature>
<evidence type="ECO:0000259" key="3">
    <source>
        <dbReference type="Pfam" id="PF14402"/>
    </source>
</evidence>
<comment type="caution">
    <text evidence="4">The sequence shown here is derived from an EMBL/GenBank/DDBJ whole genome shotgun (WGS) entry which is preliminary data.</text>
</comment>
<feature type="transmembrane region" description="Helical" evidence="1">
    <location>
        <begin position="321"/>
        <end position="341"/>
    </location>
</feature>
<dbReference type="InterPro" id="IPR025838">
    <property type="entry name" value="Transglut_i_TM"/>
</dbReference>
<dbReference type="RefSeq" id="WP_377089165.1">
    <property type="nucleotide sequence ID" value="NZ_JBHSJL010000014.1"/>
</dbReference>
<evidence type="ECO:0000313" key="4">
    <source>
        <dbReference type="EMBL" id="MFD2157756.1"/>
    </source>
</evidence>
<keyword evidence="5" id="KW-1185">Reference proteome</keyword>
<name>A0ABW4Z885_9BACT</name>